<accession>A0A288Q6D8</accession>
<comment type="function">
    <text evidence="9">Channel that opens in response to stretch forces in the membrane lipid bilayer. May participate in the regulation of osmotic pressure changes within the cell.</text>
</comment>
<keyword evidence="4 9" id="KW-0812">Transmembrane</keyword>
<protein>
    <recommendedName>
        <fullName evidence="9">Large-conductance mechanosensitive channel</fullName>
    </recommendedName>
</protein>
<keyword evidence="2 9" id="KW-0813">Transport</keyword>
<organism evidence="10 11">
    <name type="scientific">Weissella soli</name>
    <dbReference type="NCBI Taxonomy" id="155866"/>
    <lineage>
        <taxon>Bacteria</taxon>
        <taxon>Bacillati</taxon>
        <taxon>Bacillota</taxon>
        <taxon>Bacilli</taxon>
        <taxon>Lactobacillales</taxon>
        <taxon>Lactobacillaceae</taxon>
        <taxon>Weissella</taxon>
    </lineage>
</organism>
<keyword evidence="11" id="KW-1185">Reference proteome</keyword>
<keyword evidence="5 9" id="KW-1133">Transmembrane helix</keyword>
<dbReference type="AlphaFoldDB" id="A0A288Q6D8"/>
<dbReference type="RefSeq" id="WP_070230131.1">
    <property type="nucleotide sequence ID" value="NZ_BJYO01000002.1"/>
</dbReference>
<comment type="similarity">
    <text evidence="9">Belongs to the MscL family.</text>
</comment>
<dbReference type="PRINTS" id="PR01264">
    <property type="entry name" value="MECHCHANNEL"/>
</dbReference>
<dbReference type="Pfam" id="PF01741">
    <property type="entry name" value="MscL"/>
    <property type="match status" value="1"/>
</dbReference>
<dbReference type="GO" id="GO:0005886">
    <property type="term" value="C:plasma membrane"/>
    <property type="evidence" value="ECO:0007669"/>
    <property type="project" value="UniProtKB-SubCell"/>
</dbReference>
<evidence type="ECO:0000256" key="7">
    <source>
        <dbReference type="ARBA" id="ARBA00023136"/>
    </source>
</evidence>
<reference evidence="10 11" key="1">
    <citation type="submission" date="2018-07" db="EMBL/GenBank/DDBJ databases">
        <title>Genomic Encyclopedia of Type Strains, Phase III (KMG-III): the genomes of soil and plant-associated and newly described type strains.</title>
        <authorList>
            <person name="Whitman W."/>
        </authorList>
    </citation>
    <scope>NUCLEOTIDE SEQUENCE [LARGE SCALE GENOMIC DNA]</scope>
    <source>
        <strain evidence="10 11">CECT 7031</strain>
    </source>
</reference>
<evidence type="ECO:0000256" key="4">
    <source>
        <dbReference type="ARBA" id="ARBA00022692"/>
    </source>
</evidence>
<evidence type="ECO:0000256" key="2">
    <source>
        <dbReference type="ARBA" id="ARBA00022448"/>
    </source>
</evidence>
<dbReference type="GO" id="GO:0008381">
    <property type="term" value="F:mechanosensitive monoatomic ion channel activity"/>
    <property type="evidence" value="ECO:0007669"/>
    <property type="project" value="UniProtKB-UniRule"/>
</dbReference>
<dbReference type="InterPro" id="IPR037673">
    <property type="entry name" value="MSC/AndL"/>
</dbReference>
<comment type="subunit">
    <text evidence="9">Homopentamer.</text>
</comment>
<evidence type="ECO:0000313" key="11">
    <source>
        <dbReference type="Proteomes" id="UP000254912"/>
    </source>
</evidence>
<dbReference type="InterPro" id="IPR001185">
    <property type="entry name" value="MS_channel"/>
</dbReference>
<keyword evidence="3 9" id="KW-1003">Cell membrane</keyword>
<dbReference type="GeneID" id="94546072"/>
<comment type="subcellular location">
    <subcellularLocation>
        <location evidence="9">Cell membrane</location>
        <topology evidence="9">Multi-pass membrane protein</topology>
    </subcellularLocation>
    <subcellularLocation>
        <location evidence="1">Membrane</location>
        <topology evidence="1">Multi-pass membrane protein</topology>
    </subcellularLocation>
</comment>
<gene>
    <name evidence="9" type="primary">mscL</name>
    <name evidence="10" type="ORF">DFP99_0503</name>
</gene>
<keyword evidence="6 9" id="KW-0406">Ion transport</keyword>
<dbReference type="Gene3D" id="1.10.1200.120">
    <property type="entry name" value="Large-conductance mechanosensitive channel, MscL, domain 1"/>
    <property type="match status" value="1"/>
</dbReference>
<dbReference type="SUPFAM" id="SSF81330">
    <property type="entry name" value="Gated mechanosensitive channel"/>
    <property type="match status" value="1"/>
</dbReference>
<keyword evidence="7 9" id="KW-0472">Membrane</keyword>
<dbReference type="PANTHER" id="PTHR30266:SF2">
    <property type="entry name" value="LARGE-CONDUCTANCE MECHANOSENSITIVE CHANNEL"/>
    <property type="match status" value="1"/>
</dbReference>
<feature type="transmembrane region" description="Helical" evidence="9">
    <location>
        <begin position="69"/>
        <end position="90"/>
    </location>
</feature>
<keyword evidence="8 9" id="KW-0407">Ion channel</keyword>
<dbReference type="PANTHER" id="PTHR30266">
    <property type="entry name" value="MECHANOSENSITIVE CHANNEL MSCL"/>
    <property type="match status" value="1"/>
</dbReference>
<dbReference type="Proteomes" id="UP000254912">
    <property type="component" value="Unassembled WGS sequence"/>
</dbReference>
<dbReference type="KEGG" id="wso:WSWS_00874"/>
<dbReference type="HAMAP" id="MF_00115">
    <property type="entry name" value="MscL"/>
    <property type="match status" value="1"/>
</dbReference>
<dbReference type="NCBIfam" id="TIGR00220">
    <property type="entry name" value="mscL"/>
    <property type="match status" value="1"/>
</dbReference>
<evidence type="ECO:0000256" key="8">
    <source>
        <dbReference type="ARBA" id="ARBA00023303"/>
    </source>
</evidence>
<evidence type="ECO:0000256" key="5">
    <source>
        <dbReference type="ARBA" id="ARBA00022989"/>
    </source>
</evidence>
<dbReference type="EMBL" id="QRAS01000001">
    <property type="protein sequence ID" value="RDL12075.1"/>
    <property type="molecule type" value="Genomic_DNA"/>
</dbReference>
<proteinExistence type="inferred from homology"/>
<evidence type="ECO:0000313" key="10">
    <source>
        <dbReference type="EMBL" id="RDL12075.1"/>
    </source>
</evidence>
<evidence type="ECO:0000256" key="9">
    <source>
        <dbReference type="HAMAP-Rule" id="MF_00115"/>
    </source>
</evidence>
<name>A0A288Q6D8_9LACO</name>
<sequence length="133" mass="14650">MKKFISEFRDFIVRGNVMDLAVAFIMGAAFTTVVKSVVDDLMMPLIGIVTKSVSFANIVWQVGSAQIKIGSFISTLITFIFTSLAVFVMIKGINAAQNLRKKSDKEEEAEVVAETELSVLLEIRDTLAKNEAK</sequence>
<evidence type="ECO:0000256" key="3">
    <source>
        <dbReference type="ARBA" id="ARBA00022475"/>
    </source>
</evidence>
<dbReference type="InterPro" id="IPR036019">
    <property type="entry name" value="MscL_channel"/>
</dbReference>
<evidence type="ECO:0000256" key="1">
    <source>
        <dbReference type="ARBA" id="ARBA00004141"/>
    </source>
</evidence>
<feature type="transmembrane region" description="Helical" evidence="9">
    <location>
        <begin position="20"/>
        <end position="38"/>
    </location>
</feature>
<comment type="caution">
    <text evidence="10">The sequence shown here is derived from an EMBL/GenBank/DDBJ whole genome shotgun (WGS) entry which is preliminary data.</text>
</comment>
<evidence type="ECO:0000256" key="6">
    <source>
        <dbReference type="ARBA" id="ARBA00023065"/>
    </source>
</evidence>